<comment type="caution">
    <text evidence="1">The sequence shown here is derived from an EMBL/GenBank/DDBJ whole genome shotgun (WGS) entry which is preliminary data.</text>
</comment>
<reference evidence="1 2" key="1">
    <citation type="submission" date="2017-08" db="EMBL/GenBank/DDBJ databases">
        <title>Infants hospitalized years apart are colonized by the same room-sourced microbial strains.</title>
        <authorList>
            <person name="Brooks B."/>
            <person name="Olm M.R."/>
            <person name="Firek B.A."/>
            <person name="Baker R."/>
            <person name="Thomas B.C."/>
            <person name="Morowitz M.J."/>
            <person name="Banfield J.F."/>
        </authorList>
    </citation>
    <scope>NUCLEOTIDE SEQUENCE [LARGE SCALE GENOMIC DNA]</scope>
    <source>
        <strain evidence="1">S2_005_001_R2_27</strain>
    </source>
</reference>
<dbReference type="EMBL" id="QFQD01000076">
    <property type="protein sequence ID" value="PZQ79889.1"/>
    <property type="molecule type" value="Genomic_DNA"/>
</dbReference>
<sequence>MTSEMSGAAIDVLSERSRQVAAEGWTVERDDAHVAGELAAAAACYATNASVASRFVASGSIPANRIDAAVGRCEAPPGWPWSSRWWKPKGRRRDLVRAAALIIAEIERLDRAAERGASAQAEAKANG</sequence>
<accession>A0A2W5QU78</accession>
<gene>
    <name evidence="1" type="ORF">DI549_18925</name>
</gene>
<dbReference type="AlphaFoldDB" id="A0A2W5QU78"/>
<dbReference type="Proteomes" id="UP000248887">
    <property type="component" value="Unassembled WGS sequence"/>
</dbReference>
<protein>
    <submittedName>
        <fullName evidence="1">Uncharacterized protein</fullName>
    </submittedName>
</protein>
<evidence type="ECO:0000313" key="1">
    <source>
        <dbReference type="EMBL" id="PZQ79889.1"/>
    </source>
</evidence>
<name>A0A2W5QU78_ANCNO</name>
<evidence type="ECO:0000313" key="2">
    <source>
        <dbReference type="Proteomes" id="UP000248887"/>
    </source>
</evidence>
<proteinExistence type="predicted"/>
<organism evidence="1 2">
    <name type="scientific">Ancylobacter novellus</name>
    <name type="common">Thiobacillus novellus</name>
    <dbReference type="NCBI Taxonomy" id="921"/>
    <lineage>
        <taxon>Bacteria</taxon>
        <taxon>Pseudomonadati</taxon>
        <taxon>Pseudomonadota</taxon>
        <taxon>Alphaproteobacteria</taxon>
        <taxon>Hyphomicrobiales</taxon>
        <taxon>Xanthobacteraceae</taxon>
        <taxon>Ancylobacter</taxon>
    </lineage>
</organism>